<gene>
    <name evidence="1" type="ORF">GALL_532460</name>
</gene>
<reference evidence="1" key="1">
    <citation type="submission" date="2016-10" db="EMBL/GenBank/DDBJ databases">
        <title>Sequence of Gallionella enrichment culture.</title>
        <authorList>
            <person name="Poehlein A."/>
            <person name="Muehling M."/>
            <person name="Daniel R."/>
        </authorList>
    </citation>
    <scope>NUCLEOTIDE SEQUENCE</scope>
</reference>
<organism evidence="1">
    <name type="scientific">mine drainage metagenome</name>
    <dbReference type="NCBI Taxonomy" id="410659"/>
    <lineage>
        <taxon>unclassified sequences</taxon>
        <taxon>metagenomes</taxon>
        <taxon>ecological metagenomes</taxon>
    </lineage>
</organism>
<dbReference type="AlphaFoldDB" id="A0A1J5P253"/>
<comment type="caution">
    <text evidence="1">The sequence shown here is derived from an EMBL/GenBank/DDBJ whole genome shotgun (WGS) entry which is preliminary data.</text>
</comment>
<dbReference type="EMBL" id="MLJW01007519">
    <property type="protein sequence ID" value="OIQ65198.1"/>
    <property type="molecule type" value="Genomic_DNA"/>
</dbReference>
<name>A0A1J5P253_9ZZZZ</name>
<protein>
    <submittedName>
        <fullName evidence="1">Uncharacterized protein</fullName>
    </submittedName>
</protein>
<proteinExistence type="predicted"/>
<sequence>MPRGLRALGRSPISTSSGTITVRDQYDTFDRWNGNHSGRCMISSGITGTACHGTAPNSASCARVNTFVRSAPPAARIASRARCICGASGSSPIAFSAKYAFTLAEILNAPSWNNGQPPWPPWIDRR</sequence>
<accession>A0A1J5P253</accession>
<evidence type="ECO:0000313" key="1">
    <source>
        <dbReference type="EMBL" id="OIQ65198.1"/>
    </source>
</evidence>